<protein>
    <recommendedName>
        <fullName evidence="1">Bacterial HORMA domain-containing protein</fullName>
    </recommendedName>
</protein>
<evidence type="ECO:0000259" key="1">
    <source>
        <dbReference type="Pfam" id="PF18138"/>
    </source>
</evidence>
<dbReference type="eggNOG" id="ENOG503372W">
    <property type="taxonomic scope" value="Bacteria"/>
</dbReference>
<dbReference type="EMBL" id="AAWS01000049">
    <property type="protein sequence ID" value="EAY25431.1"/>
    <property type="molecule type" value="Genomic_DNA"/>
</dbReference>
<dbReference type="InterPro" id="IPR041162">
    <property type="entry name" value="Bact_HORMA_1"/>
</dbReference>
<name>A1ZW68_MICM2</name>
<evidence type="ECO:0000313" key="2">
    <source>
        <dbReference type="EMBL" id="EAY25431.1"/>
    </source>
</evidence>
<accession>A1ZW68</accession>
<feature type="domain" description="Bacterial HORMA" evidence="1">
    <location>
        <begin position="5"/>
        <end position="130"/>
    </location>
</feature>
<reference evidence="2 3" key="1">
    <citation type="submission" date="2007-01" db="EMBL/GenBank/DDBJ databases">
        <authorList>
            <person name="Haygood M."/>
            <person name="Podell S."/>
            <person name="Anderson C."/>
            <person name="Hopkinson B."/>
            <person name="Roe K."/>
            <person name="Barbeau K."/>
            <person name="Gaasterland T."/>
            <person name="Ferriera S."/>
            <person name="Johnson J."/>
            <person name="Kravitz S."/>
            <person name="Beeson K."/>
            <person name="Sutton G."/>
            <person name="Rogers Y.-H."/>
            <person name="Friedman R."/>
            <person name="Frazier M."/>
            <person name="Venter J.C."/>
        </authorList>
    </citation>
    <scope>NUCLEOTIDE SEQUENCE [LARGE SCALE GENOMIC DNA]</scope>
    <source>
        <strain evidence="2 3">ATCC 23134</strain>
    </source>
</reference>
<sequence length="133" mass="14848">MWNAGLITTEKCNSWRADLLYLLNKQVLSQFEFQFRKPNGEQIGGLCQVVKNDGSISIDDDSGGNDFYNLPSNTHVSLLAILDTEAHNYNEANEELEKRGWGNNGKKLTGASNSHGSYSKDGYGLNIKKFGEW</sequence>
<evidence type="ECO:0000313" key="3">
    <source>
        <dbReference type="Proteomes" id="UP000004095"/>
    </source>
</evidence>
<comment type="caution">
    <text evidence="2">The sequence shown here is derived from an EMBL/GenBank/DDBJ whole genome shotgun (WGS) entry which is preliminary data.</text>
</comment>
<dbReference type="Pfam" id="PF18138">
    <property type="entry name" value="bacHORMA_1"/>
    <property type="match status" value="1"/>
</dbReference>
<gene>
    <name evidence="2" type="ORF">M23134_06690</name>
</gene>
<organism evidence="2 3">
    <name type="scientific">Microscilla marina ATCC 23134</name>
    <dbReference type="NCBI Taxonomy" id="313606"/>
    <lineage>
        <taxon>Bacteria</taxon>
        <taxon>Pseudomonadati</taxon>
        <taxon>Bacteroidota</taxon>
        <taxon>Cytophagia</taxon>
        <taxon>Cytophagales</taxon>
        <taxon>Microscillaceae</taxon>
        <taxon>Microscilla</taxon>
    </lineage>
</organism>
<dbReference type="AlphaFoldDB" id="A1ZW68"/>
<keyword evidence="3" id="KW-1185">Reference proteome</keyword>
<proteinExistence type="predicted"/>
<dbReference type="Proteomes" id="UP000004095">
    <property type="component" value="Unassembled WGS sequence"/>
</dbReference>